<dbReference type="Proteomes" id="UP000265926">
    <property type="component" value="Unassembled WGS sequence"/>
</dbReference>
<accession>A0A399T169</accession>
<dbReference type="PANTHER" id="PTHR23150:SF19">
    <property type="entry name" value="FORMYLGLYCINE-GENERATING ENZYME"/>
    <property type="match status" value="1"/>
</dbReference>
<feature type="region of interest" description="Disordered" evidence="1">
    <location>
        <begin position="510"/>
        <end position="530"/>
    </location>
</feature>
<evidence type="ECO:0000313" key="4">
    <source>
        <dbReference type="EMBL" id="RIJ48739.1"/>
    </source>
</evidence>
<evidence type="ECO:0000256" key="1">
    <source>
        <dbReference type="SAM" id="MobiDB-lite"/>
    </source>
</evidence>
<proteinExistence type="predicted"/>
<dbReference type="EMBL" id="QWGR01000004">
    <property type="protein sequence ID" value="RIJ48739.1"/>
    <property type="molecule type" value="Genomic_DNA"/>
</dbReference>
<dbReference type="InterPro" id="IPR042095">
    <property type="entry name" value="SUMF_sf"/>
</dbReference>
<keyword evidence="5" id="KW-1185">Reference proteome</keyword>
<evidence type="ECO:0000313" key="5">
    <source>
        <dbReference type="Proteomes" id="UP000265926"/>
    </source>
</evidence>
<evidence type="ECO:0000259" key="3">
    <source>
        <dbReference type="Pfam" id="PF16410"/>
    </source>
</evidence>
<dbReference type="SUPFAM" id="SSF56436">
    <property type="entry name" value="C-type lectin-like"/>
    <property type="match status" value="1"/>
</dbReference>
<dbReference type="GO" id="GO:0120147">
    <property type="term" value="F:formylglycine-generating oxidase activity"/>
    <property type="evidence" value="ECO:0007669"/>
    <property type="project" value="TreeGrafter"/>
</dbReference>
<dbReference type="RefSeq" id="WP_119437661.1">
    <property type="nucleotide sequence ID" value="NZ_QWGR01000004.1"/>
</dbReference>
<evidence type="ECO:0000259" key="2">
    <source>
        <dbReference type="Pfam" id="PF03781"/>
    </source>
</evidence>
<dbReference type="Gene3D" id="3.90.1580.10">
    <property type="entry name" value="paralog of FGE (formylglycine-generating enzyme)"/>
    <property type="match status" value="1"/>
</dbReference>
<sequence length="566" mass="61975">MKKKLSYIWILTIAVVAFIYGCNKEDVLHSSQEKEDVALKMTVKNDVLVSGDSLSIVFDVEEDAVAGKDIEITLSVSNANGEDASQHFLGFIETVVFPRGEKSLTKNYSVSKLKMAKINVELSASCETNTITGEKIPLTITNNPSCNLNSFLLDGREGEINQEDRTVLVYMVYGADLTALEPGLEVSLDATYSPEGKQDFSSPVEYTITAQDGETKKVYTVSVKYAKNDKAVVESFILGNYPAVIDQTNRVINVNVPTGTNAAELTSSLTLAYGATYEQAGDTYTVTAEDGVTTQEYSVNIVEKAVAPLMVFVEGGTFTMGAGGASMFEATISKDLFVSTLEIMWGEYGDLLGEDRASVQGWRWKPAGPTIPMTCLSWFDACDFSNKLSIEHGLEPYYIISDVVTEATGRISSASVTINDPNGKGYRLPTEAEWEFIARGGKYSQGYIYPGGDVATELGWVQANATNVYNNWGEPHPGANFKANELGIFDMVGNVREWCWDWAGGEHPAIPTIDPMGPESGTNKVTRGGCYWTRPTDKEMEMWERGKEFGVNPNHASIGFRIVRNK</sequence>
<dbReference type="Pfam" id="PF16410">
    <property type="entry name" value="DUF5018"/>
    <property type="match status" value="1"/>
</dbReference>
<feature type="domain" description="Sulfatase-modifying factor enzyme-like" evidence="2">
    <location>
        <begin position="308"/>
        <end position="564"/>
    </location>
</feature>
<dbReference type="InterPro" id="IPR005532">
    <property type="entry name" value="SUMF_dom"/>
</dbReference>
<dbReference type="InterPro" id="IPR051043">
    <property type="entry name" value="Sulfatase_Mod_Factor_Kinase"/>
</dbReference>
<protein>
    <submittedName>
        <fullName evidence="4">DUF5018 domain-containing protein</fullName>
    </submittedName>
</protein>
<reference evidence="4 5" key="1">
    <citation type="submission" date="2018-08" db="EMBL/GenBank/DDBJ databases">
        <title>Pallidiluteibacterium maritimus gen. nov., sp. nov., isolated from coastal sediment.</title>
        <authorList>
            <person name="Zhou L.Y."/>
        </authorList>
    </citation>
    <scope>NUCLEOTIDE SEQUENCE [LARGE SCALE GENOMIC DNA]</scope>
    <source>
        <strain evidence="4 5">XSD2</strain>
    </source>
</reference>
<dbReference type="PANTHER" id="PTHR23150">
    <property type="entry name" value="SULFATASE MODIFYING FACTOR 1, 2"/>
    <property type="match status" value="1"/>
</dbReference>
<feature type="domain" description="DUF5018" evidence="3">
    <location>
        <begin position="142"/>
        <end position="223"/>
    </location>
</feature>
<dbReference type="Gene3D" id="2.60.40.2340">
    <property type="match status" value="2"/>
</dbReference>
<name>A0A399T169_9BACT</name>
<organism evidence="4 5">
    <name type="scientific">Maribellus luteus</name>
    <dbReference type="NCBI Taxonomy" id="2305463"/>
    <lineage>
        <taxon>Bacteria</taxon>
        <taxon>Pseudomonadati</taxon>
        <taxon>Bacteroidota</taxon>
        <taxon>Bacteroidia</taxon>
        <taxon>Marinilabiliales</taxon>
        <taxon>Prolixibacteraceae</taxon>
        <taxon>Maribellus</taxon>
    </lineage>
</organism>
<gene>
    <name evidence="4" type="ORF">D1614_09420</name>
</gene>
<dbReference type="OrthoDB" id="9768004at2"/>
<dbReference type="Pfam" id="PF03781">
    <property type="entry name" value="FGE-sulfatase"/>
    <property type="match status" value="1"/>
</dbReference>
<dbReference type="AlphaFoldDB" id="A0A399T169"/>
<dbReference type="InterPro" id="IPR032186">
    <property type="entry name" value="DUF5018"/>
</dbReference>
<dbReference type="PROSITE" id="PS51257">
    <property type="entry name" value="PROKAR_LIPOPROTEIN"/>
    <property type="match status" value="1"/>
</dbReference>
<comment type="caution">
    <text evidence="4">The sequence shown here is derived from an EMBL/GenBank/DDBJ whole genome shotgun (WGS) entry which is preliminary data.</text>
</comment>
<dbReference type="InterPro" id="IPR016187">
    <property type="entry name" value="CTDL_fold"/>
</dbReference>